<dbReference type="Proteomes" id="UP001430953">
    <property type="component" value="Unassembled WGS sequence"/>
</dbReference>
<sequence>MTGFCCIIFQETQNILSNISNYFRTKLGVIQIRKIFRFYQGILLSYAARICPSPRARKKGKRKNYRHLVPPRRSSSDRSNCRSSQRHACTCPVPTRRCGGVPGTKAVANRIITRVFHLRIPRRVDSETTRGDFQFSAFLFKRGRRTVVRGKELRVPQHLHVAAGR</sequence>
<accession>A0AAW2FGL6</accession>
<proteinExistence type="predicted"/>
<organism evidence="2 3">
    <name type="scientific">Cardiocondyla obscurior</name>
    <dbReference type="NCBI Taxonomy" id="286306"/>
    <lineage>
        <taxon>Eukaryota</taxon>
        <taxon>Metazoa</taxon>
        <taxon>Ecdysozoa</taxon>
        <taxon>Arthropoda</taxon>
        <taxon>Hexapoda</taxon>
        <taxon>Insecta</taxon>
        <taxon>Pterygota</taxon>
        <taxon>Neoptera</taxon>
        <taxon>Endopterygota</taxon>
        <taxon>Hymenoptera</taxon>
        <taxon>Apocrita</taxon>
        <taxon>Aculeata</taxon>
        <taxon>Formicoidea</taxon>
        <taxon>Formicidae</taxon>
        <taxon>Myrmicinae</taxon>
        <taxon>Cardiocondyla</taxon>
    </lineage>
</organism>
<evidence type="ECO:0000313" key="3">
    <source>
        <dbReference type="Proteomes" id="UP001430953"/>
    </source>
</evidence>
<gene>
    <name evidence="2" type="ORF">PUN28_011457</name>
</gene>
<feature type="compositionally biased region" description="Basic residues" evidence="1">
    <location>
        <begin position="55"/>
        <end position="70"/>
    </location>
</feature>
<keyword evidence="3" id="KW-1185">Reference proteome</keyword>
<dbReference type="AlphaFoldDB" id="A0AAW2FGL6"/>
<name>A0AAW2FGL6_9HYME</name>
<dbReference type="EMBL" id="JADYXP020000011">
    <property type="protein sequence ID" value="KAL0114154.1"/>
    <property type="molecule type" value="Genomic_DNA"/>
</dbReference>
<comment type="caution">
    <text evidence="2">The sequence shown here is derived from an EMBL/GenBank/DDBJ whole genome shotgun (WGS) entry which is preliminary data.</text>
</comment>
<evidence type="ECO:0000256" key="1">
    <source>
        <dbReference type="SAM" id="MobiDB-lite"/>
    </source>
</evidence>
<reference evidence="2 3" key="1">
    <citation type="submission" date="2023-03" db="EMBL/GenBank/DDBJ databases">
        <title>High recombination rates correlate with genetic variation in Cardiocondyla obscurior ants.</title>
        <authorList>
            <person name="Errbii M."/>
        </authorList>
    </citation>
    <scope>NUCLEOTIDE SEQUENCE [LARGE SCALE GENOMIC DNA]</scope>
    <source>
        <strain evidence="2">Alpha-2009</strain>
        <tissue evidence="2">Whole body</tissue>
    </source>
</reference>
<evidence type="ECO:0000313" key="2">
    <source>
        <dbReference type="EMBL" id="KAL0114154.1"/>
    </source>
</evidence>
<feature type="region of interest" description="Disordered" evidence="1">
    <location>
        <begin position="55"/>
        <end position="81"/>
    </location>
</feature>
<protein>
    <submittedName>
        <fullName evidence="2">Uncharacterized protein</fullName>
    </submittedName>
</protein>